<keyword evidence="1" id="KW-0732">Signal</keyword>
<dbReference type="Proteomes" id="UP000316304">
    <property type="component" value="Unassembled WGS sequence"/>
</dbReference>
<dbReference type="SUPFAM" id="SSF50939">
    <property type="entry name" value="Sialidases"/>
    <property type="match status" value="1"/>
</dbReference>
<dbReference type="InterPro" id="IPR036278">
    <property type="entry name" value="Sialidase_sf"/>
</dbReference>
<dbReference type="Gene3D" id="2.120.10.10">
    <property type="match status" value="1"/>
</dbReference>
<sequence length="361" mass="40862" precursor="true">MCWIHQRHCIVALVSLATMWLAPPAENARANDPLPTVRVQNVRRVFDNGEHNAFTDLIRWKGKYWLTFRSCPDGHMVFSTSSIIVLSSDDAKTWDTVHRFSVPLRDTRDPHFLAFKGKLFIYTGTWYSGEGELAREGYDINKHLGFAVWTHDGQTWSTPQQMEGTYGHYIWRAVTDGETAYLCGRRKRDYSEAESGAGGASLLEGALLESADGHNWRFRSLFQTQNGNETAFEMLPDKTLLALSRERGSTAQLARSRPPYRTWDRQELPLYLGGPLLAKWGDDWLVGGRKNTDAGPKTALYWLIEDKLKPIAELPSGGDNSYPGFVDIDAQRGLLSWYSSHEKDEDGQPITAIYLADLVKE</sequence>
<evidence type="ECO:0000313" key="3">
    <source>
        <dbReference type="Proteomes" id="UP000316304"/>
    </source>
</evidence>
<dbReference type="CDD" id="cd15482">
    <property type="entry name" value="Sialidase_non-viral"/>
    <property type="match status" value="1"/>
</dbReference>
<evidence type="ECO:0000256" key="1">
    <source>
        <dbReference type="SAM" id="SignalP"/>
    </source>
</evidence>
<feature type="chain" id="PRO_5023019425" description="Glycosyl hydrolases family 43" evidence="1">
    <location>
        <begin position="28"/>
        <end position="361"/>
    </location>
</feature>
<gene>
    <name evidence="2" type="ORF">Pla52o_29380</name>
</gene>
<dbReference type="AlphaFoldDB" id="A0A5C6CGT6"/>
<evidence type="ECO:0008006" key="4">
    <source>
        <dbReference type="Google" id="ProtNLM"/>
    </source>
</evidence>
<feature type="signal peptide" evidence="1">
    <location>
        <begin position="1"/>
        <end position="27"/>
    </location>
</feature>
<accession>A0A5C6CGT6</accession>
<protein>
    <recommendedName>
        <fullName evidence="4">Glycosyl hydrolases family 43</fullName>
    </recommendedName>
</protein>
<keyword evidence="3" id="KW-1185">Reference proteome</keyword>
<proteinExistence type="predicted"/>
<comment type="caution">
    <text evidence="2">The sequence shown here is derived from an EMBL/GenBank/DDBJ whole genome shotgun (WGS) entry which is preliminary data.</text>
</comment>
<reference evidence="2 3" key="1">
    <citation type="submission" date="2019-02" db="EMBL/GenBank/DDBJ databases">
        <title>Deep-cultivation of Planctomycetes and their phenomic and genomic characterization uncovers novel biology.</title>
        <authorList>
            <person name="Wiegand S."/>
            <person name="Jogler M."/>
            <person name="Boedeker C."/>
            <person name="Pinto D."/>
            <person name="Vollmers J."/>
            <person name="Rivas-Marin E."/>
            <person name="Kohn T."/>
            <person name="Peeters S.H."/>
            <person name="Heuer A."/>
            <person name="Rast P."/>
            <person name="Oberbeckmann S."/>
            <person name="Bunk B."/>
            <person name="Jeske O."/>
            <person name="Meyerdierks A."/>
            <person name="Storesund J.E."/>
            <person name="Kallscheuer N."/>
            <person name="Luecker S."/>
            <person name="Lage O.M."/>
            <person name="Pohl T."/>
            <person name="Merkel B.J."/>
            <person name="Hornburger P."/>
            <person name="Mueller R.-W."/>
            <person name="Bruemmer F."/>
            <person name="Labrenz M."/>
            <person name="Spormann A.M."/>
            <person name="Op Den Camp H."/>
            <person name="Overmann J."/>
            <person name="Amann R."/>
            <person name="Jetten M.S.M."/>
            <person name="Mascher T."/>
            <person name="Medema M.H."/>
            <person name="Devos D.P."/>
            <person name="Kaster A.-K."/>
            <person name="Ovreas L."/>
            <person name="Rohde M."/>
            <person name="Galperin M.Y."/>
            <person name="Jogler C."/>
        </authorList>
    </citation>
    <scope>NUCLEOTIDE SEQUENCE [LARGE SCALE GENOMIC DNA]</scope>
    <source>
        <strain evidence="2 3">Pla52o</strain>
    </source>
</reference>
<organism evidence="2 3">
    <name type="scientific">Novipirellula galeiformis</name>
    <dbReference type="NCBI Taxonomy" id="2528004"/>
    <lineage>
        <taxon>Bacteria</taxon>
        <taxon>Pseudomonadati</taxon>
        <taxon>Planctomycetota</taxon>
        <taxon>Planctomycetia</taxon>
        <taxon>Pirellulales</taxon>
        <taxon>Pirellulaceae</taxon>
        <taxon>Novipirellula</taxon>
    </lineage>
</organism>
<name>A0A5C6CGT6_9BACT</name>
<dbReference type="EMBL" id="SJPT01000004">
    <property type="protein sequence ID" value="TWU23402.1"/>
    <property type="molecule type" value="Genomic_DNA"/>
</dbReference>
<evidence type="ECO:0000313" key="2">
    <source>
        <dbReference type="EMBL" id="TWU23402.1"/>
    </source>
</evidence>